<name>A0A382KE81_9ZZZZ</name>
<gene>
    <name evidence="1" type="ORF">METZ01_LOCUS274749</name>
</gene>
<dbReference type="AlphaFoldDB" id="A0A382KE81"/>
<proteinExistence type="predicted"/>
<accession>A0A382KE81</accession>
<dbReference type="EMBL" id="UINC01079672">
    <property type="protein sequence ID" value="SVC21895.1"/>
    <property type="molecule type" value="Genomic_DNA"/>
</dbReference>
<reference evidence="1" key="1">
    <citation type="submission" date="2018-05" db="EMBL/GenBank/DDBJ databases">
        <authorList>
            <person name="Lanie J.A."/>
            <person name="Ng W.-L."/>
            <person name="Kazmierczak K.M."/>
            <person name="Andrzejewski T.M."/>
            <person name="Davidsen T.M."/>
            <person name="Wayne K.J."/>
            <person name="Tettelin H."/>
            <person name="Glass J.I."/>
            <person name="Rusch D."/>
            <person name="Podicherti R."/>
            <person name="Tsui H.-C.T."/>
            <person name="Winkler M.E."/>
        </authorList>
    </citation>
    <scope>NUCLEOTIDE SEQUENCE</scope>
</reference>
<evidence type="ECO:0000313" key="1">
    <source>
        <dbReference type="EMBL" id="SVC21895.1"/>
    </source>
</evidence>
<feature type="non-terminal residue" evidence="1">
    <location>
        <position position="36"/>
    </location>
</feature>
<sequence>MGWDYYLLQKYNPIYNKTNINKITEIVAIDKMKTYG</sequence>
<organism evidence="1">
    <name type="scientific">marine metagenome</name>
    <dbReference type="NCBI Taxonomy" id="408172"/>
    <lineage>
        <taxon>unclassified sequences</taxon>
        <taxon>metagenomes</taxon>
        <taxon>ecological metagenomes</taxon>
    </lineage>
</organism>
<protein>
    <submittedName>
        <fullName evidence="1">Uncharacterized protein</fullName>
    </submittedName>
</protein>